<proteinExistence type="predicted"/>
<comment type="caution">
    <text evidence="3">The sequence shown here is derived from an EMBL/GenBank/DDBJ whole genome shotgun (WGS) entry which is preliminary data.</text>
</comment>
<dbReference type="EMBL" id="BMLN01000005">
    <property type="protein sequence ID" value="GGO00318.1"/>
    <property type="molecule type" value="Genomic_DNA"/>
</dbReference>
<feature type="compositionally biased region" description="Basic and acidic residues" evidence="1">
    <location>
        <begin position="59"/>
        <end position="70"/>
    </location>
</feature>
<evidence type="ECO:0000256" key="1">
    <source>
        <dbReference type="SAM" id="MobiDB-lite"/>
    </source>
</evidence>
<organism evidence="3 4">
    <name type="scientific">Saccharibacillus kuerlensis</name>
    <dbReference type="NCBI Taxonomy" id="459527"/>
    <lineage>
        <taxon>Bacteria</taxon>
        <taxon>Bacillati</taxon>
        <taxon>Bacillota</taxon>
        <taxon>Bacilli</taxon>
        <taxon>Bacillales</taxon>
        <taxon>Paenibacillaceae</taxon>
        <taxon>Saccharibacillus</taxon>
    </lineage>
</organism>
<keyword evidence="2" id="KW-0732">Signal</keyword>
<keyword evidence="4" id="KW-1185">Reference proteome</keyword>
<feature type="region of interest" description="Disordered" evidence="1">
    <location>
        <begin position="34"/>
        <end position="88"/>
    </location>
</feature>
<evidence type="ECO:0000313" key="4">
    <source>
        <dbReference type="Proteomes" id="UP000606653"/>
    </source>
</evidence>
<dbReference type="RefSeq" id="WP_018978936.1">
    <property type="nucleotide sequence ID" value="NZ_BMLN01000005.1"/>
</dbReference>
<evidence type="ECO:0008006" key="5">
    <source>
        <dbReference type="Google" id="ProtNLM"/>
    </source>
</evidence>
<reference evidence="4" key="1">
    <citation type="journal article" date="2019" name="Int. J. Syst. Evol. Microbiol.">
        <title>The Global Catalogue of Microorganisms (GCM) 10K type strain sequencing project: providing services to taxonomists for standard genome sequencing and annotation.</title>
        <authorList>
            <consortium name="The Broad Institute Genomics Platform"/>
            <consortium name="The Broad Institute Genome Sequencing Center for Infectious Disease"/>
            <person name="Wu L."/>
            <person name="Ma J."/>
        </authorList>
    </citation>
    <scope>NUCLEOTIDE SEQUENCE [LARGE SCALE GENOMIC DNA]</scope>
    <source>
        <strain evidence="4">CGMCC 1.6964</strain>
    </source>
</reference>
<feature type="signal peptide" evidence="2">
    <location>
        <begin position="1"/>
        <end position="30"/>
    </location>
</feature>
<sequence length="88" mass="9165">MSGTRNRARKKIPALAAMALMTALTGSVLPTERAAAAPAGSETGKTGGEAKKSYKGSKPRRDCASTDKVSEASGVSDAFLEEHPSWKE</sequence>
<protein>
    <recommendedName>
        <fullName evidence="5">Secreted protein</fullName>
    </recommendedName>
</protein>
<accession>A0ABQ2L439</accession>
<name>A0ABQ2L439_9BACL</name>
<evidence type="ECO:0000313" key="3">
    <source>
        <dbReference type="EMBL" id="GGO00318.1"/>
    </source>
</evidence>
<dbReference type="Proteomes" id="UP000606653">
    <property type="component" value="Unassembled WGS sequence"/>
</dbReference>
<evidence type="ECO:0000256" key="2">
    <source>
        <dbReference type="SAM" id="SignalP"/>
    </source>
</evidence>
<gene>
    <name evidence="3" type="ORF">GCM10010969_21390</name>
</gene>
<feature type="chain" id="PRO_5045669145" description="Secreted protein" evidence="2">
    <location>
        <begin position="31"/>
        <end position="88"/>
    </location>
</feature>